<dbReference type="InterPro" id="IPR050738">
    <property type="entry name" value="Sulfatase"/>
</dbReference>
<evidence type="ECO:0000256" key="1">
    <source>
        <dbReference type="ARBA" id="ARBA00001913"/>
    </source>
</evidence>
<accession>A0A517NWD8</accession>
<reference evidence="10 11" key="1">
    <citation type="submission" date="2019-02" db="EMBL/GenBank/DDBJ databases">
        <title>Deep-cultivation of Planctomycetes and their phenomic and genomic characterization uncovers novel biology.</title>
        <authorList>
            <person name="Wiegand S."/>
            <person name="Jogler M."/>
            <person name="Boedeker C."/>
            <person name="Pinto D."/>
            <person name="Vollmers J."/>
            <person name="Rivas-Marin E."/>
            <person name="Kohn T."/>
            <person name="Peeters S.H."/>
            <person name="Heuer A."/>
            <person name="Rast P."/>
            <person name="Oberbeckmann S."/>
            <person name="Bunk B."/>
            <person name="Jeske O."/>
            <person name="Meyerdierks A."/>
            <person name="Storesund J.E."/>
            <person name="Kallscheuer N."/>
            <person name="Luecker S."/>
            <person name="Lage O.M."/>
            <person name="Pohl T."/>
            <person name="Merkel B.J."/>
            <person name="Hornburger P."/>
            <person name="Mueller R.-W."/>
            <person name="Bruemmer F."/>
            <person name="Labrenz M."/>
            <person name="Spormann A.M."/>
            <person name="Op den Camp H."/>
            <person name="Overmann J."/>
            <person name="Amann R."/>
            <person name="Jetten M.S.M."/>
            <person name="Mascher T."/>
            <person name="Medema M.H."/>
            <person name="Devos D.P."/>
            <person name="Kaster A.-K."/>
            <person name="Ovreas L."/>
            <person name="Rohde M."/>
            <person name="Galperin M.Y."/>
            <person name="Jogler C."/>
        </authorList>
    </citation>
    <scope>NUCLEOTIDE SEQUENCE [LARGE SCALE GENOMIC DNA]</scope>
    <source>
        <strain evidence="10 11">K23_9</strain>
    </source>
</reference>
<dbReference type="Gene3D" id="3.40.720.10">
    <property type="entry name" value="Alkaline Phosphatase, subunit A"/>
    <property type="match status" value="1"/>
</dbReference>
<comment type="similarity">
    <text evidence="2">Belongs to the sulfatase family.</text>
</comment>
<dbReference type="PANTHER" id="PTHR42693:SF42">
    <property type="entry name" value="ARYLSULFATASE G"/>
    <property type="match status" value="1"/>
</dbReference>
<evidence type="ECO:0000256" key="6">
    <source>
        <dbReference type="ARBA" id="ARBA00022837"/>
    </source>
</evidence>
<keyword evidence="6" id="KW-0106">Calcium</keyword>
<dbReference type="EC" id="3.1.6.1" evidence="10"/>
<evidence type="ECO:0000256" key="5">
    <source>
        <dbReference type="ARBA" id="ARBA00022801"/>
    </source>
</evidence>
<gene>
    <name evidence="10" type="primary">atsA_50</name>
    <name evidence="10" type="ORF">K239x_34380</name>
</gene>
<dbReference type="OrthoDB" id="9783154at2"/>
<sequence precursor="true">MVYSRLFQCLLLGAFLCGTPTHAATRTPNFILILTDDQSWVGSSLCIDPDDKRTGSDYYQTPNIERMASLGMRFTQGYAPAPYCCPTRRSIQIGQSPARHLYQKDQPGWTEYYKQQPNIPQSLKAIDPSYRTAHFGKWDHRFDNISPDATGYDVSDGPTDNGEGGGPGSDWPAANEDPKLIDHLTDRTCGFIAECSNEKKPFYVQLSHYAVHLGVYYKQATLDRIAKRQKGNFHNIAEFAAITEDMDTGIGRVFDKVKELGLDDSTYIIFMSDNGGRKDIPGFESDNLNLPLRGNKGNMYEGGIRVPFIVSGPGIQAGSISHVPVSGVDLLPTITDLAGQQLQHDQLDGGSLKSLLNGQSEIVKRNNDFLIFHQAVTRKPQSAILQGDYKLVKTWNENKLELFDLSTDLEEAQNLSDKMPEKTEELHNQMVTYLDEVNAATENMGSKAEIYRLWKKTPN</sequence>
<keyword evidence="11" id="KW-1185">Reference proteome</keyword>
<proteinExistence type="inferred from homology"/>
<dbReference type="Proteomes" id="UP000319817">
    <property type="component" value="Chromosome"/>
</dbReference>
<evidence type="ECO:0000313" key="10">
    <source>
        <dbReference type="EMBL" id="QDT11441.1"/>
    </source>
</evidence>
<evidence type="ECO:0000256" key="4">
    <source>
        <dbReference type="ARBA" id="ARBA00022729"/>
    </source>
</evidence>
<dbReference type="InterPro" id="IPR000917">
    <property type="entry name" value="Sulfatase_N"/>
</dbReference>
<feature type="region of interest" description="Disordered" evidence="7">
    <location>
        <begin position="149"/>
        <end position="177"/>
    </location>
</feature>
<dbReference type="AlphaFoldDB" id="A0A517NWD8"/>
<keyword evidence="4 8" id="KW-0732">Signal</keyword>
<feature type="domain" description="Sulfatase N-terminal" evidence="9">
    <location>
        <begin position="28"/>
        <end position="339"/>
    </location>
</feature>
<evidence type="ECO:0000256" key="3">
    <source>
        <dbReference type="ARBA" id="ARBA00022723"/>
    </source>
</evidence>
<dbReference type="InterPro" id="IPR017850">
    <property type="entry name" value="Alkaline_phosphatase_core_sf"/>
</dbReference>
<feature type="signal peptide" evidence="8">
    <location>
        <begin position="1"/>
        <end position="23"/>
    </location>
</feature>
<feature type="chain" id="PRO_5022154767" evidence="8">
    <location>
        <begin position="24"/>
        <end position="459"/>
    </location>
</feature>
<comment type="cofactor">
    <cofactor evidence="1">
        <name>Ca(2+)</name>
        <dbReference type="ChEBI" id="CHEBI:29108"/>
    </cofactor>
</comment>
<organism evidence="10 11">
    <name type="scientific">Stieleria marina</name>
    <dbReference type="NCBI Taxonomy" id="1930275"/>
    <lineage>
        <taxon>Bacteria</taxon>
        <taxon>Pseudomonadati</taxon>
        <taxon>Planctomycetota</taxon>
        <taxon>Planctomycetia</taxon>
        <taxon>Pirellulales</taxon>
        <taxon>Pirellulaceae</taxon>
        <taxon>Stieleria</taxon>
    </lineage>
</organism>
<protein>
    <submittedName>
        <fullName evidence="10">Arylsulfatase</fullName>
        <ecNumber evidence="10">3.1.6.1</ecNumber>
    </submittedName>
</protein>
<evidence type="ECO:0000256" key="7">
    <source>
        <dbReference type="SAM" id="MobiDB-lite"/>
    </source>
</evidence>
<dbReference type="EMBL" id="CP036526">
    <property type="protein sequence ID" value="QDT11441.1"/>
    <property type="molecule type" value="Genomic_DNA"/>
</dbReference>
<name>A0A517NWD8_9BACT</name>
<dbReference type="RefSeq" id="WP_145419276.1">
    <property type="nucleotide sequence ID" value="NZ_CP036526.1"/>
</dbReference>
<keyword evidence="5 10" id="KW-0378">Hydrolase</keyword>
<keyword evidence="3" id="KW-0479">Metal-binding</keyword>
<evidence type="ECO:0000313" key="11">
    <source>
        <dbReference type="Proteomes" id="UP000319817"/>
    </source>
</evidence>
<evidence type="ECO:0000259" key="9">
    <source>
        <dbReference type="Pfam" id="PF00884"/>
    </source>
</evidence>
<dbReference type="GO" id="GO:0004065">
    <property type="term" value="F:arylsulfatase activity"/>
    <property type="evidence" value="ECO:0007669"/>
    <property type="project" value="UniProtKB-EC"/>
</dbReference>
<dbReference type="Pfam" id="PF00884">
    <property type="entry name" value="Sulfatase"/>
    <property type="match status" value="1"/>
</dbReference>
<evidence type="ECO:0000256" key="8">
    <source>
        <dbReference type="SAM" id="SignalP"/>
    </source>
</evidence>
<dbReference type="CDD" id="cd16144">
    <property type="entry name" value="ARS_like"/>
    <property type="match status" value="1"/>
</dbReference>
<dbReference type="GO" id="GO:0046872">
    <property type="term" value="F:metal ion binding"/>
    <property type="evidence" value="ECO:0007669"/>
    <property type="project" value="UniProtKB-KW"/>
</dbReference>
<dbReference type="SUPFAM" id="SSF53649">
    <property type="entry name" value="Alkaline phosphatase-like"/>
    <property type="match status" value="1"/>
</dbReference>
<evidence type="ECO:0000256" key="2">
    <source>
        <dbReference type="ARBA" id="ARBA00008779"/>
    </source>
</evidence>
<dbReference type="Gene3D" id="3.30.1120.10">
    <property type="match status" value="1"/>
</dbReference>
<dbReference type="PANTHER" id="PTHR42693">
    <property type="entry name" value="ARYLSULFATASE FAMILY MEMBER"/>
    <property type="match status" value="1"/>
</dbReference>